<name>A0A9D2SF01_9FIRM</name>
<dbReference type="SUPFAM" id="SSF47413">
    <property type="entry name" value="lambda repressor-like DNA-binding domains"/>
    <property type="match status" value="1"/>
</dbReference>
<evidence type="ECO:0000313" key="3">
    <source>
        <dbReference type="EMBL" id="HJB97276.1"/>
    </source>
</evidence>
<proteinExistence type="predicted"/>
<reference evidence="3" key="1">
    <citation type="journal article" date="2021" name="PeerJ">
        <title>Extensive microbial diversity within the chicken gut microbiome revealed by metagenomics and culture.</title>
        <authorList>
            <person name="Gilroy R."/>
            <person name="Ravi A."/>
            <person name="Getino M."/>
            <person name="Pursley I."/>
            <person name="Horton D.L."/>
            <person name="Alikhan N.F."/>
            <person name="Baker D."/>
            <person name="Gharbi K."/>
            <person name="Hall N."/>
            <person name="Watson M."/>
            <person name="Adriaenssens E.M."/>
            <person name="Foster-Nyarko E."/>
            <person name="Jarju S."/>
            <person name="Secka A."/>
            <person name="Antonio M."/>
            <person name="Oren A."/>
            <person name="Chaudhuri R.R."/>
            <person name="La Ragione R."/>
            <person name="Hildebrand F."/>
            <person name="Pallen M.J."/>
        </authorList>
    </citation>
    <scope>NUCLEOTIDE SEQUENCE</scope>
    <source>
        <strain evidence="3">CHK185-1770</strain>
    </source>
</reference>
<comment type="caution">
    <text evidence="3">The sequence shown here is derived from an EMBL/GenBank/DDBJ whole genome shotgun (WGS) entry which is preliminary data.</text>
</comment>
<organism evidence="3 4">
    <name type="scientific">Candidatus Acutalibacter pullicola</name>
    <dbReference type="NCBI Taxonomy" id="2838417"/>
    <lineage>
        <taxon>Bacteria</taxon>
        <taxon>Bacillati</taxon>
        <taxon>Bacillota</taxon>
        <taxon>Clostridia</taxon>
        <taxon>Eubacteriales</taxon>
        <taxon>Acutalibacteraceae</taxon>
        <taxon>Acutalibacter</taxon>
    </lineage>
</organism>
<dbReference type="GO" id="GO:0003677">
    <property type="term" value="F:DNA binding"/>
    <property type="evidence" value="ECO:0007669"/>
    <property type="project" value="UniProtKB-KW"/>
</dbReference>
<accession>A0A9D2SF01</accession>
<sequence>MSSLGENLVHARKKAGLTQEAVGEKLGVSRQTISKWELDETLPDIRQARHLAQLYHTTLDDLMDYDAQVVIQHTSQETQEKIDWTQLWGQMYPVLTTYQQQVDVSRYTGPLGDLLQDLETTYHYQPLDAFLVLKDILGKMWTEQGPTGA</sequence>
<evidence type="ECO:0000256" key="1">
    <source>
        <dbReference type="ARBA" id="ARBA00023125"/>
    </source>
</evidence>
<keyword evidence="1" id="KW-0238">DNA-binding</keyword>
<feature type="domain" description="HTH cro/C1-type" evidence="2">
    <location>
        <begin position="8"/>
        <end position="62"/>
    </location>
</feature>
<protein>
    <submittedName>
        <fullName evidence="3">Helix-turn-helix domain-containing protein</fullName>
    </submittedName>
</protein>
<dbReference type="PANTHER" id="PTHR46558:SF13">
    <property type="entry name" value="HTH-TYPE TRANSCRIPTIONAL REGULATOR IMMR"/>
    <property type="match status" value="1"/>
</dbReference>
<dbReference type="PROSITE" id="PS50943">
    <property type="entry name" value="HTH_CROC1"/>
    <property type="match status" value="1"/>
</dbReference>
<dbReference type="Proteomes" id="UP000826793">
    <property type="component" value="Unassembled WGS sequence"/>
</dbReference>
<evidence type="ECO:0000259" key="2">
    <source>
        <dbReference type="PROSITE" id="PS50943"/>
    </source>
</evidence>
<gene>
    <name evidence="3" type="ORF">H9710_01720</name>
</gene>
<reference evidence="3" key="2">
    <citation type="submission" date="2021-04" db="EMBL/GenBank/DDBJ databases">
        <authorList>
            <person name="Gilroy R."/>
        </authorList>
    </citation>
    <scope>NUCLEOTIDE SEQUENCE</scope>
    <source>
        <strain evidence="3">CHK185-1770</strain>
    </source>
</reference>
<dbReference type="AlphaFoldDB" id="A0A9D2SF01"/>
<dbReference type="Gene3D" id="1.10.260.40">
    <property type="entry name" value="lambda repressor-like DNA-binding domains"/>
    <property type="match status" value="1"/>
</dbReference>
<dbReference type="EMBL" id="DWXG01000012">
    <property type="protein sequence ID" value="HJB97276.1"/>
    <property type="molecule type" value="Genomic_DNA"/>
</dbReference>
<dbReference type="InterPro" id="IPR010982">
    <property type="entry name" value="Lambda_DNA-bd_dom_sf"/>
</dbReference>
<dbReference type="Pfam" id="PF01381">
    <property type="entry name" value="HTH_3"/>
    <property type="match status" value="1"/>
</dbReference>
<dbReference type="CDD" id="cd00093">
    <property type="entry name" value="HTH_XRE"/>
    <property type="match status" value="1"/>
</dbReference>
<dbReference type="SMART" id="SM00530">
    <property type="entry name" value="HTH_XRE"/>
    <property type="match status" value="1"/>
</dbReference>
<dbReference type="InterPro" id="IPR001387">
    <property type="entry name" value="Cro/C1-type_HTH"/>
</dbReference>
<evidence type="ECO:0000313" key="4">
    <source>
        <dbReference type="Proteomes" id="UP000826793"/>
    </source>
</evidence>
<dbReference type="PANTHER" id="PTHR46558">
    <property type="entry name" value="TRACRIPTIONAL REGULATORY PROTEIN-RELATED-RELATED"/>
    <property type="match status" value="1"/>
</dbReference>